<dbReference type="SUPFAM" id="SSF52540">
    <property type="entry name" value="P-loop containing nucleoside triphosphate hydrolases"/>
    <property type="match status" value="1"/>
</dbReference>
<comment type="caution">
    <text evidence="7">The sequence shown here is derived from an EMBL/GenBank/DDBJ whole genome shotgun (WGS) entry which is preliminary data.</text>
</comment>
<evidence type="ECO:0000256" key="1">
    <source>
        <dbReference type="ARBA" id="ARBA00008535"/>
    </source>
</evidence>
<reference evidence="8" key="1">
    <citation type="submission" date="2024-04" db="EMBL/GenBank/DDBJ databases">
        <title>Salinicola lusitanus LLJ914,a marine bacterium isolated from the Okinawa Trough.</title>
        <authorList>
            <person name="Li J."/>
        </authorList>
    </citation>
    <scope>NUCLEOTIDE SEQUENCE [LARGE SCALE GENOMIC DNA]</scope>
</reference>
<dbReference type="Proteomes" id="UP001460270">
    <property type="component" value="Unassembled WGS sequence"/>
</dbReference>
<evidence type="ECO:0000256" key="3">
    <source>
        <dbReference type="ARBA" id="ARBA00023134"/>
    </source>
</evidence>
<dbReference type="InterPro" id="IPR045058">
    <property type="entry name" value="GIMA/IAN/Toc"/>
</dbReference>
<dbReference type="PROSITE" id="PS51720">
    <property type="entry name" value="G_AIG1"/>
    <property type="match status" value="1"/>
</dbReference>
<proteinExistence type="inferred from homology"/>
<feature type="transmembrane region" description="Helical" evidence="5">
    <location>
        <begin position="376"/>
        <end position="399"/>
    </location>
</feature>
<keyword evidence="2" id="KW-0547">Nucleotide-binding</keyword>
<dbReference type="PANTHER" id="PTHR10903">
    <property type="entry name" value="GTPASE, IMAP FAMILY MEMBER-RELATED"/>
    <property type="match status" value="1"/>
</dbReference>
<feature type="domain" description="AIG1-type G" evidence="6">
    <location>
        <begin position="21"/>
        <end position="219"/>
    </location>
</feature>
<accession>A0AAW0MX88</accession>
<keyword evidence="5" id="KW-0472">Membrane</keyword>
<keyword evidence="4" id="KW-0175">Coiled coil</keyword>
<comment type="similarity">
    <text evidence="1">Belongs to the TRAFAC class TrmE-Era-EngA-EngB-Septin-like GTPase superfamily. AIG1/Toc34/Toc159-like paraseptin GTPase family. IAN subfamily.</text>
</comment>
<evidence type="ECO:0000313" key="8">
    <source>
        <dbReference type="Proteomes" id="UP001460270"/>
    </source>
</evidence>
<dbReference type="CDD" id="cd01852">
    <property type="entry name" value="AIG1"/>
    <property type="match status" value="1"/>
</dbReference>
<evidence type="ECO:0000256" key="2">
    <source>
        <dbReference type="ARBA" id="ARBA00022741"/>
    </source>
</evidence>
<name>A0AAW0MX88_9GOBI</name>
<evidence type="ECO:0000313" key="7">
    <source>
        <dbReference type="EMBL" id="KAK7883261.1"/>
    </source>
</evidence>
<dbReference type="PANTHER" id="PTHR10903:SF112">
    <property type="entry name" value="SI:CH211-113E8.5"/>
    <property type="match status" value="1"/>
</dbReference>
<dbReference type="FunFam" id="3.40.50.300:FF:000366">
    <property type="entry name" value="GTPase, IMAP family member 2"/>
    <property type="match status" value="1"/>
</dbReference>
<dbReference type="AlphaFoldDB" id="A0AAW0MX88"/>
<evidence type="ECO:0000256" key="5">
    <source>
        <dbReference type="SAM" id="Phobius"/>
    </source>
</evidence>
<dbReference type="Pfam" id="PF04548">
    <property type="entry name" value="AIG1"/>
    <property type="match status" value="1"/>
</dbReference>
<keyword evidence="5" id="KW-0812">Transmembrane</keyword>
<dbReference type="InterPro" id="IPR027417">
    <property type="entry name" value="P-loop_NTPase"/>
</dbReference>
<sequence>MAYSTARQSSTSTQARASTKGNSLRIVLVGRTGNGKSASGNTLLNREAFASTRSPGSVTSECEKGRGTVYGRSVAVVDTPGLFDTKYNEKEVVRKLKTCISMSAPGPHAFLIVIKLDRFTKEEQRSVELIQQVFGDKAANYSMVLFTYGDLLGNMTIQSFISQCPKLTSLIRKCSGRYHVFNNKDQSCSQVPQLLEKIERMVRDNGGSYYTNEMFQEAERAVQEATVRILKANAEKKRQHQEALKAKLKGEELKTRLKELDEKYKMKAIEKAEKKNKYIFPEFVVAGAEVGMTIGGSACSVCGPLGRSHKDTDCETGQRYHFLHFLPEQYPAVSGAFMDSPYNGNASLQTSTSNLNTACSRPSEAEDDGKVSSDTIWLWVAVLATIGNIVVVAVVCACAF</sequence>
<keyword evidence="3" id="KW-0342">GTP-binding</keyword>
<evidence type="ECO:0000256" key="4">
    <source>
        <dbReference type="SAM" id="Coils"/>
    </source>
</evidence>
<gene>
    <name evidence="7" type="ORF">WMY93_029435</name>
</gene>
<dbReference type="InterPro" id="IPR006703">
    <property type="entry name" value="G_AIG1"/>
</dbReference>
<protein>
    <recommendedName>
        <fullName evidence="6">AIG1-type G domain-containing protein</fullName>
    </recommendedName>
</protein>
<dbReference type="GO" id="GO:0005525">
    <property type="term" value="F:GTP binding"/>
    <property type="evidence" value="ECO:0007669"/>
    <property type="project" value="UniProtKB-KW"/>
</dbReference>
<organism evidence="7 8">
    <name type="scientific">Mugilogobius chulae</name>
    <name type="common">yellowstripe goby</name>
    <dbReference type="NCBI Taxonomy" id="88201"/>
    <lineage>
        <taxon>Eukaryota</taxon>
        <taxon>Metazoa</taxon>
        <taxon>Chordata</taxon>
        <taxon>Craniata</taxon>
        <taxon>Vertebrata</taxon>
        <taxon>Euteleostomi</taxon>
        <taxon>Actinopterygii</taxon>
        <taxon>Neopterygii</taxon>
        <taxon>Teleostei</taxon>
        <taxon>Neoteleostei</taxon>
        <taxon>Acanthomorphata</taxon>
        <taxon>Gobiaria</taxon>
        <taxon>Gobiiformes</taxon>
        <taxon>Gobioidei</taxon>
        <taxon>Gobiidae</taxon>
        <taxon>Gobionellinae</taxon>
        <taxon>Mugilogobius</taxon>
    </lineage>
</organism>
<feature type="coiled-coil region" evidence="4">
    <location>
        <begin position="215"/>
        <end position="277"/>
    </location>
</feature>
<dbReference type="Gene3D" id="3.40.50.300">
    <property type="entry name" value="P-loop containing nucleotide triphosphate hydrolases"/>
    <property type="match status" value="1"/>
</dbReference>
<keyword evidence="5" id="KW-1133">Transmembrane helix</keyword>
<dbReference type="EMBL" id="JBBPFD010000021">
    <property type="protein sequence ID" value="KAK7883261.1"/>
    <property type="molecule type" value="Genomic_DNA"/>
</dbReference>
<keyword evidence="8" id="KW-1185">Reference proteome</keyword>
<evidence type="ECO:0000259" key="6">
    <source>
        <dbReference type="PROSITE" id="PS51720"/>
    </source>
</evidence>